<reference evidence="9" key="1">
    <citation type="journal article" date="2012" name="Proc. Natl. Acad. Sci. U.S.A.">
        <title>Genome sequence of the button mushroom Agaricus bisporus reveals mechanisms governing adaptation to a humic-rich ecological niche.</title>
        <authorList>
            <person name="Morin E."/>
            <person name="Kohler A."/>
            <person name="Baker A.R."/>
            <person name="Foulongne-Oriol M."/>
            <person name="Lombard V."/>
            <person name="Nagy L.G."/>
            <person name="Ohm R.A."/>
            <person name="Patyshakuliyeva A."/>
            <person name="Brun A."/>
            <person name="Aerts A.L."/>
            <person name="Bailey A.M."/>
            <person name="Billette C."/>
            <person name="Coutinho P.M."/>
            <person name="Deakin G."/>
            <person name="Doddapaneni H."/>
            <person name="Floudas D."/>
            <person name="Grimwood J."/>
            <person name="Hilden K."/>
            <person name="Kuees U."/>
            <person name="LaButti K.M."/>
            <person name="Lapidus A."/>
            <person name="Lindquist E.A."/>
            <person name="Lucas S.M."/>
            <person name="Murat C."/>
            <person name="Riley R.W."/>
            <person name="Salamov A.A."/>
            <person name="Schmutz J."/>
            <person name="Subramanian V."/>
            <person name="Woesten H.A.B."/>
            <person name="Xu J."/>
            <person name="Eastwood D.C."/>
            <person name="Foster G.D."/>
            <person name="Sonnenberg A.S."/>
            <person name="Cullen D."/>
            <person name="de Vries R.P."/>
            <person name="Lundell T."/>
            <person name="Hibbett D.S."/>
            <person name="Henrissat B."/>
            <person name="Burton K.S."/>
            <person name="Kerrigan R.W."/>
            <person name="Challen M.P."/>
            <person name="Grigoriev I.V."/>
            <person name="Martin F."/>
        </authorList>
    </citation>
    <scope>NUCLEOTIDE SEQUENCE [LARGE SCALE GENOMIC DNA]</scope>
    <source>
        <strain evidence="9">JB137-S8 / ATCC MYA-4627 / FGSC 10392</strain>
    </source>
</reference>
<evidence type="ECO:0000313" key="9">
    <source>
        <dbReference type="Proteomes" id="UP000008493"/>
    </source>
</evidence>
<dbReference type="EMBL" id="JH971387">
    <property type="protein sequence ID" value="EKM81640.1"/>
    <property type="molecule type" value="Genomic_DNA"/>
</dbReference>
<evidence type="ECO:0000256" key="4">
    <source>
        <dbReference type="PROSITE-ProRule" id="PRU00175"/>
    </source>
</evidence>
<dbReference type="Gene3D" id="3.30.40.10">
    <property type="entry name" value="Zinc/RING finger domain, C3HC4 (zinc finger)"/>
    <property type="match status" value="1"/>
</dbReference>
<dbReference type="PROSITE" id="PS00518">
    <property type="entry name" value="ZF_RING_1"/>
    <property type="match status" value="1"/>
</dbReference>
<proteinExistence type="predicted"/>
<feature type="domain" description="RING-type" evidence="7">
    <location>
        <begin position="3"/>
        <end position="47"/>
    </location>
</feature>
<dbReference type="SUPFAM" id="SSF57850">
    <property type="entry name" value="RING/U-box"/>
    <property type="match status" value="1"/>
</dbReference>
<dbReference type="PROSITE" id="PS50089">
    <property type="entry name" value="ZF_RING_2"/>
    <property type="match status" value="1"/>
</dbReference>
<dbReference type="CDD" id="cd16449">
    <property type="entry name" value="RING-HC"/>
    <property type="match status" value="1"/>
</dbReference>
<feature type="compositionally biased region" description="Polar residues" evidence="6">
    <location>
        <begin position="178"/>
        <end position="196"/>
    </location>
</feature>
<evidence type="ECO:0000259" key="7">
    <source>
        <dbReference type="PROSITE" id="PS50089"/>
    </source>
</evidence>
<dbReference type="InterPro" id="IPR001841">
    <property type="entry name" value="Znf_RING"/>
</dbReference>
<dbReference type="STRING" id="597362.K5Y1G6"/>
<feature type="compositionally biased region" description="Basic and acidic residues" evidence="6">
    <location>
        <begin position="222"/>
        <end position="232"/>
    </location>
</feature>
<evidence type="ECO:0000256" key="3">
    <source>
        <dbReference type="ARBA" id="ARBA00022833"/>
    </source>
</evidence>
<dbReference type="AlphaFoldDB" id="K5Y1G6"/>
<keyword evidence="2 4" id="KW-0863">Zinc-finger</keyword>
<feature type="region of interest" description="Disordered" evidence="6">
    <location>
        <begin position="178"/>
        <end position="248"/>
    </location>
</feature>
<keyword evidence="3" id="KW-0862">Zinc</keyword>
<evidence type="ECO:0000256" key="6">
    <source>
        <dbReference type="SAM" id="MobiDB-lite"/>
    </source>
</evidence>
<dbReference type="InterPro" id="IPR013083">
    <property type="entry name" value="Znf_RING/FYVE/PHD"/>
</dbReference>
<feature type="compositionally biased region" description="Polar residues" evidence="6">
    <location>
        <begin position="239"/>
        <end position="248"/>
    </location>
</feature>
<dbReference type="eggNOG" id="ENOG502RSEF">
    <property type="taxonomic scope" value="Eukaryota"/>
</dbReference>
<protein>
    <recommendedName>
        <fullName evidence="7">RING-type domain-containing protein</fullName>
    </recommendedName>
</protein>
<dbReference type="Pfam" id="PF13639">
    <property type="entry name" value="zf-RING_2"/>
    <property type="match status" value="1"/>
</dbReference>
<organism evidence="8 9">
    <name type="scientific">Agaricus bisporus var. burnettii (strain JB137-S8 / ATCC MYA-4627 / FGSC 10392)</name>
    <name type="common">White button mushroom</name>
    <dbReference type="NCBI Taxonomy" id="597362"/>
    <lineage>
        <taxon>Eukaryota</taxon>
        <taxon>Fungi</taxon>
        <taxon>Dikarya</taxon>
        <taxon>Basidiomycota</taxon>
        <taxon>Agaricomycotina</taxon>
        <taxon>Agaricomycetes</taxon>
        <taxon>Agaricomycetidae</taxon>
        <taxon>Agaricales</taxon>
        <taxon>Agaricineae</taxon>
        <taxon>Agaricaceae</taxon>
        <taxon>Agaricus</taxon>
    </lineage>
</organism>
<keyword evidence="9" id="KW-1185">Reference proteome</keyword>
<dbReference type="GeneID" id="18826419"/>
<name>K5Y1G6_AGABU</name>
<evidence type="ECO:0000256" key="1">
    <source>
        <dbReference type="ARBA" id="ARBA00022723"/>
    </source>
</evidence>
<dbReference type="InterPro" id="IPR017907">
    <property type="entry name" value="Znf_RING_CS"/>
</dbReference>
<keyword evidence="1" id="KW-0479">Metal-binding</keyword>
<dbReference type="KEGG" id="abp:AGABI1DRAFT126005"/>
<dbReference type="GO" id="GO:0008270">
    <property type="term" value="F:zinc ion binding"/>
    <property type="evidence" value="ECO:0007669"/>
    <property type="project" value="UniProtKB-KW"/>
</dbReference>
<accession>K5Y1G6</accession>
<evidence type="ECO:0000313" key="8">
    <source>
        <dbReference type="EMBL" id="EKM81640.1"/>
    </source>
</evidence>
<dbReference type="Proteomes" id="UP000008493">
    <property type="component" value="Unassembled WGS sequence"/>
</dbReference>
<sequence length="248" mass="27877">MSCCICLEGLQCPVSLPCGHIFCRDCLKRVVQAVQPYSTLHACPTCRAHYYIPCPNLSTVPPHLRPYIIPSIRRVYLDLPSKPEQTDASTSHSSDALSTEIARLRAENDALRHNCCMWRKRAEVHSAATLGLLEMSKTAKDQIFQLAQERDQIRNEHRKLEHDYQQQKVILRSIMSNTSPQMCPQSPSASNTEPTASVSSSDPPSCPPSPPNTERSRKRRRTDMENDADCHHPPAKFARSTNSVTETL</sequence>
<dbReference type="OMA" id="PTCIICL"/>
<dbReference type="InParanoid" id="K5Y1G6"/>
<dbReference type="OrthoDB" id="6270329at2759"/>
<dbReference type="HOGENOM" id="CLU_079701_0_0_1"/>
<evidence type="ECO:0000256" key="5">
    <source>
        <dbReference type="SAM" id="Coils"/>
    </source>
</evidence>
<gene>
    <name evidence="8" type="ORF">AGABI1DRAFT_126005</name>
</gene>
<keyword evidence="5" id="KW-0175">Coiled coil</keyword>
<evidence type="ECO:0000256" key="2">
    <source>
        <dbReference type="ARBA" id="ARBA00022771"/>
    </source>
</evidence>
<dbReference type="RefSeq" id="XP_007327513.1">
    <property type="nucleotide sequence ID" value="XM_007327451.1"/>
</dbReference>
<dbReference type="SMART" id="SM00184">
    <property type="entry name" value="RING"/>
    <property type="match status" value="1"/>
</dbReference>
<feature type="coiled-coil region" evidence="5">
    <location>
        <begin position="94"/>
        <end position="163"/>
    </location>
</feature>